<sequence length="377" mass="43394">MGESIVIENDAKIPEILDRPHLLNLPDNVLKMILQMLFLRPAPLMPSKFQTKKTANEEPTTHYGYQWANTRHHLYEEGKLPQVDHVQILNLAWTSNPTDAEKQRSIRMRKDFGAQIIHKKAVILTCIEGISLLRSCKSILTLGSAVLYGENTFVFDTRGGRDSPGLHPAHHLRSNFLDIPGVADEDGMPQTTAQTRTAIDNIFDRYRSHTEFIMTNPLTRFFLEIGRSDASDITNVVLYGHFHSRRDKYREILSFEQILPIQMVILGDVCKKLNKVTLHDDDYGHDRHPYFNEKWSIEKKRAIDGSEIIDGAVQKLVEGLPMMRELQLGDYRFVPKKNCGYDVGVRGSRRFNAVTQPGDEWKSSLQWMNRVEKRARR</sequence>
<dbReference type="AlphaFoldDB" id="A0A1D9PTR5"/>
<evidence type="ECO:0000313" key="2">
    <source>
        <dbReference type="Proteomes" id="UP000177798"/>
    </source>
</evidence>
<dbReference type="VEuPathDB" id="FungiDB:sscle_01g008570"/>
<accession>A0A1D9PTR5</accession>
<dbReference type="OrthoDB" id="3555548at2759"/>
<evidence type="ECO:0000313" key="1">
    <source>
        <dbReference type="EMBL" id="APA06087.1"/>
    </source>
</evidence>
<name>A0A1D9PTR5_SCLS1</name>
<gene>
    <name evidence="1" type="ORF">sscle_01g008570</name>
</gene>
<dbReference type="Proteomes" id="UP000177798">
    <property type="component" value="Chromosome 1"/>
</dbReference>
<reference evidence="2" key="1">
    <citation type="journal article" date="2017" name="Genome Biol. Evol.">
        <title>The complete genome sequence of the phytopathogenic fungus Sclerotinia sclerotiorum reveals insights into the genome architecture of broad host range pathogens.</title>
        <authorList>
            <person name="Derbyshire M."/>
            <person name="Denton-Giles M."/>
            <person name="Hegedus D."/>
            <person name="Seifbarghy S."/>
            <person name="Rollins J."/>
            <person name="van Kan J."/>
            <person name="Seidl M.F."/>
            <person name="Faino L."/>
            <person name="Mbengue M."/>
            <person name="Navaud O."/>
            <person name="Raffaele S."/>
            <person name="Hammond-Kosack K."/>
            <person name="Heard S."/>
            <person name="Oliver R."/>
        </authorList>
    </citation>
    <scope>NUCLEOTIDE SEQUENCE [LARGE SCALE GENOMIC DNA]</scope>
    <source>
        <strain evidence="2">ATCC 18683 / 1980 / Ss-1</strain>
    </source>
</reference>
<organism evidence="1 2">
    <name type="scientific">Sclerotinia sclerotiorum (strain ATCC 18683 / 1980 / Ss-1)</name>
    <name type="common">White mold</name>
    <name type="synonym">Whetzelinia sclerotiorum</name>
    <dbReference type="NCBI Taxonomy" id="665079"/>
    <lineage>
        <taxon>Eukaryota</taxon>
        <taxon>Fungi</taxon>
        <taxon>Dikarya</taxon>
        <taxon>Ascomycota</taxon>
        <taxon>Pezizomycotina</taxon>
        <taxon>Leotiomycetes</taxon>
        <taxon>Helotiales</taxon>
        <taxon>Sclerotiniaceae</taxon>
        <taxon>Sclerotinia</taxon>
    </lineage>
</organism>
<dbReference type="EMBL" id="CP017814">
    <property type="protein sequence ID" value="APA06087.1"/>
    <property type="molecule type" value="Genomic_DNA"/>
</dbReference>
<protein>
    <submittedName>
        <fullName evidence="1">Uncharacterized protein</fullName>
    </submittedName>
</protein>
<proteinExistence type="predicted"/>